<evidence type="ECO:0000313" key="4">
    <source>
        <dbReference type="Proteomes" id="UP000615026"/>
    </source>
</evidence>
<organism evidence="3 4">
    <name type="scientific">Leptolyngbya cf. ectocarpi LEGE 11479</name>
    <dbReference type="NCBI Taxonomy" id="1828722"/>
    <lineage>
        <taxon>Bacteria</taxon>
        <taxon>Bacillati</taxon>
        <taxon>Cyanobacteriota</taxon>
        <taxon>Cyanophyceae</taxon>
        <taxon>Leptolyngbyales</taxon>
        <taxon>Leptolyngbyaceae</taxon>
        <taxon>Leptolyngbya group</taxon>
        <taxon>Leptolyngbya</taxon>
    </lineage>
</organism>
<protein>
    <submittedName>
        <fullName evidence="3">TonB-dependent receptor</fullName>
    </submittedName>
</protein>
<dbReference type="InterPro" id="IPR012910">
    <property type="entry name" value="Plug_dom"/>
</dbReference>
<keyword evidence="1" id="KW-0812">Transmembrane</keyword>
<dbReference type="PANTHER" id="PTHR47234">
    <property type="match status" value="1"/>
</dbReference>
<accession>A0A928ZYJ2</accession>
<feature type="domain" description="TonB-dependent receptor plug" evidence="2">
    <location>
        <begin position="127"/>
        <end position="249"/>
    </location>
</feature>
<dbReference type="Proteomes" id="UP000615026">
    <property type="component" value="Unassembled WGS sequence"/>
</dbReference>
<comment type="caution">
    <text evidence="3">The sequence shown here is derived from an EMBL/GenBank/DDBJ whole genome shotgun (WGS) entry which is preliminary data.</text>
</comment>
<dbReference type="Gene3D" id="3.55.50.30">
    <property type="match status" value="1"/>
</dbReference>
<gene>
    <name evidence="3" type="ORF">IQ260_24735</name>
</gene>
<dbReference type="Gene3D" id="2.170.130.10">
    <property type="entry name" value="TonB-dependent receptor, plug domain"/>
    <property type="match status" value="1"/>
</dbReference>
<dbReference type="SUPFAM" id="SSF56935">
    <property type="entry name" value="Porins"/>
    <property type="match status" value="1"/>
</dbReference>
<dbReference type="InterPro" id="IPR037066">
    <property type="entry name" value="Plug_dom_sf"/>
</dbReference>
<keyword evidence="1" id="KW-0813">Transport</keyword>
<comment type="subcellular location">
    <subcellularLocation>
        <location evidence="1">Cell outer membrane</location>
        <topology evidence="1">Multi-pass membrane protein</topology>
    </subcellularLocation>
</comment>
<feature type="non-terminal residue" evidence="3">
    <location>
        <position position="446"/>
    </location>
</feature>
<dbReference type="PANTHER" id="PTHR47234:SF3">
    <property type="entry name" value="SECRETIN_TONB SHORT N-TERMINAL DOMAIN-CONTAINING PROTEIN"/>
    <property type="match status" value="1"/>
</dbReference>
<keyword evidence="1" id="KW-1134">Transmembrane beta strand</keyword>
<keyword evidence="1" id="KW-0472">Membrane</keyword>
<keyword evidence="3" id="KW-0675">Receptor</keyword>
<keyword evidence="4" id="KW-1185">Reference proteome</keyword>
<dbReference type="EMBL" id="JADEXP010000332">
    <property type="protein sequence ID" value="MBE9069854.1"/>
    <property type="molecule type" value="Genomic_DNA"/>
</dbReference>
<name>A0A928ZYJ2_LEPEC</name>
<sequence length="446" mass="48066">MEFAEQAQVSVLFERKLVGPHYTNEVRGDYSVEDALLVLLTETGLKGRLTETGTLIIGRCENCVDVEGNNGMKTNNKRGTLRAALLTSAAAFASILPSGASAQDAAAATSTEDILIVTGVRGEPRSVIDSPIPIDVFSSEMLERIPGTGGLFEQLRYNVPSLNLPQRAGGGTATFIASAGLRALNPDQTLVLVNGKRRHKTSLINTSTGLFSGSAGVDLNMIPNSAIDRVEVLRDGAAAQYGSDAIAGVVNIILKEAPEGGFLTATRGQNFDRNDGEFFNFGANGGFALGDNGFVNVSFDYRQNEGSERASPVPIPTEPGASFRFFPDVDNMDGTFSVDPREALVNRTVRNFGEYPSERYSFAINAAYDFGDVEAYSFATYTDRSSTLFFTFRRPRDGRNNGEIFPNGFIPEEEIREDDFEVVAGLRGTTAGFDWDLSGGYGRNIA</sequence>
<dbReference type="Pfam" id="PF07715">
    <property type="entry name" value="Plug"/>
    <property type="match status" value="1"/>
</dbReference>
<keyword evidence="1" id="KW-0998">Cell outer membrane</keyword>
<reference evidence="3" key="1">
    <citation type="submission" date="2020-10" db="EMBL/GenBank/DDBJ databases">
        <authorList>
            <person name="Castelo-Branco R."/>
            <person name="Eusebio N."/>
            <person name="Adriana R."/>
            <person name="Vieira A."/>
            <person name="Brugerolle De Fraissinette N."/>
            <person name="Rezende De Castro R."/>
            <person name="Schneider M.P."/>
            <person name="Vasconcelos V."/>
            <person name="Leao P.N."/>
        </authorList>
    </citation>
    <scope>NUCLEOTIDE SEQUENCE</scope>
    <source>
        <strain evidence="3">LEGE 11479</strain>
    </source>
</reference>
<evidence type="ECO:0000256" key="1">
    <source>
        <dbReference type="PROSITE-ProRule" id="PRU01360"/>
    </source>
</evidence>
<dbReference type="InterPro" id="IPR039426">
    <property type="entry name" value="TonB-dep_rcpt-like"/>
</dbReference>
<dbReference type="GO" id="GO:0009279">
    <property type="term" value="C:cell outer membrane"/>
    <property type="evidence" value="ECO:0007669"/>
    <property type="project" value="UniProtKB-SubCell"/>
</dbReference>
<comment type="similarity">
    <text evidence="1">Belongs to the TonB-dependent receptor family.</text>
</comment>
<evidence type="ECO:0000259" key="2">
    <source>
        <dbReference type="Pfam" id="PF07715"/>
    </source>
</evidence>
<dbReference type="PROSITE" id="PS52016">
    <property type="entry name" value="TONB_DEPENDENT_REC_3"/>
    <property type="match status" value="1"/>
</dbReference>
<dbReference type="AlphaFoldDB" id="A0A928ZYJ2"/>
<dbReference type="RefSeq" id="WP_193995741.1">
    <property type="nucleotide sequence ID" value="NZ_JADEXP010000332.1"/>
</dbReference>
<proteinExistence type="inferred from homology"/>
<evidence type="ECO:0000313" key="3">
    <source>
        <dbReference type="EMBL" id="MBE9069854.1"/>
    </source>
</evidence>